<feature type="transmembrane region" description="Helical" evidence="1">
    <location>
        <begin position="249"/>
        <end position="273"/>
    </location>
</feature>
<organism evidence="2 3">
    <name type="scientific">Citrobacter sedlakii</name>
    <dbReference type="NCBI Taxonomy" id="67826"/>
    <lineage>
        <taxon>Bacteria</taxon>
        <taxon>Pseudomonadati</taxon>
        <taxon>Pseudomonadota</taxon>
        <taxon>Gammaproteobacteria</taxon>
        <taxon>Enterobacterales</taxon>
        <taxon>Enterobacteriaceae</taxon>
        <taxon>Citrobacter</taxon>
        <taxon>Citrobacter freundii complex</taxon>
    </lineage>
</organism>
<feature type="transmembrane region" description="Helical" evidence="1">
    <location>
        <begin position="100"/>
        <end position="116"/>
    </location>
</feature>
<accession>A0ABS0ZQN2</accession>
<evidence type="ECO:0008006" key="4">
    <source>
        <dbReference type="Google" id="ProtNLM"/>
    </source>
</evidence>
<feature type="transmembrane region" description="Helical" evidence="1">
    <location>
        <begin position="122"/>
        <end position="147"/>
    </location>
</feature>
<gene>
    <name evidence="2" type="ORF">I6M88_08195</name>
</gene>
<protein>
    <recommendedName>
        <fullName evidence="4">Inner membrane protein</fullName>
    </recommendedName>
</protein>
<dbReference type="Pfam" id="PF19528">
    <property type="entry name" value="DUF6056"/>
    <property type="match status" value="1"/>
</dbReference>
<keyword evidence="1" id="KW-1133">Transmembrane helix</keyword>
<proteinExistence type="predicted"/>
<evidence type="ECO:0000256" key="1">
    <source>
        <dbReference type="SAM" id="Phobius"/>
    </source>
</evidence>
<feature type="transmembrane region" description="Helical" evidence="1">
    <location>
        <begin position="70"/>
        <end position="88"/>
    </location>
</feature>
<dbReference type="EMBL" id="JADWND010000003">
    <property type="protein sequence ID" value="MBJ8380955.1"/>
    <property type="molecule type" value="Genomic_DNA"/>
</dbReference>
<keyword evidence="3" id="KW-1185">Reference proteome</keyword>
<evidence type="ECO:0000313" key="2">
    <source>
        <dbReference type="EMBL" id="MBJ8380955.1"/>
    </source>
</evidence>
<sequence>MVKYVNKSIILVAFFAVFILEWYTPIHSDDYRYALIGLSFDAHLHHYLTWSGRLVADYTSALLLASESRIFISMMTGLAVVAFCYLIVKTPDGTLKWKKYDAVTFTLIFLTFWVANPNIGQTVFWVVGSANYLWTNLFVAAWLWNLYRIQMRREKNTRVVILLLGVLAGCSNESVAPFVVGLALLAIIYDLWQDKRLYGNKVAYFLSALAGAAILIFSPGNFIRAQGAHKVWYEKSIIERLVIHLSDRFFSHLALVWIAYVVLVLLAMILYFARRNGPRVKSGNLAMVVLMLLVGLGTSFIMVASPSYPDRVMMSTFLFFLLALSFLLKELVIYTNKGVRIGVYAITGLMAGVFVWSFSLMYAAYTRVYQQDQVRVNIIHTQLSRHQRDFTVPDFHFLKMQNSGGHFGFFHDPQIYGRYFGAGSVEKKKVYFDYSVLASGKMMSLPEGVVAHYNRDGDVMLVSSRPVTGTLHISVNAKERDLPLSGFASAQINDEYWYYTAIPAGDVTTLSLHP</sequence>
<keyword evidence="1" id="KW-0472">Membrane</keyword>
<feature type="transmembrane region" description="Helical" evidence="1">
    <location>
        <begin position="285"/>
        <end position="304"/>
    </location>
</feature>
<feature type="transmembrane region" description="Helical" evidence="1">
    <location>
        <begin position="159"/>
        <end position="189"/>
    </location>
</feature>
<reference evidence="2 3" key="1">
    <citation type="submission" date="2020-11" db="EMBL/GenBank/DDBJ databases">
        <title>Enhanced detection system for hospital associated transmission using whole genome sequencing surveillance.</title>
        <authorList>
            <person name="Harrison L.H."/>
            <person name="Van Tyne D."/>
            <person name="Marsh J.W."/>
            <person name="Griffith M.P."/>
            <person name="Snyder D.J."/>
            <person name="Cooper V.S."/>
            <person name="Mustapha M."/>
        </authorList>
    </citation>
    <scope>NUCLEOTIDE SEQUENCE [LARGE SCALE GENOMIC DNA]</scope>
    <source>
        <strain evidence="2 3">CB00117</strain>
    </source>
</reference>
<dbReference type="RefSeq" id="WP_200034533.1">
    <property type="nucleotide sequence ID" value="NZ_JADWND010000003.1"/>
</dbReference>
<comment type="caution">
    <text evidence="2">The sequence shown here is derived from an EMBL/GenBank/DDBJ whole genome shotgun (WGS) entry which is preliminary data.</text>
</comment>
<feature type="transmembrane region" description="Helical" evidence="1">
    <location>
        <begin position="341"/>
        <end position="365"/>
    </location>
</feature>
<feature type="transmembrane region" description="Helical" evidence="1">
    <location>
        <begin position="201"/>
        <end position="223"/>
    </location>
</feature>
<dbReference type="Proteomes" id="UP000746649">
    <property type="component" value="Unassembled WGS sequence"/>
</dbReference>
<keyword evidence="1" id="KW-0812">Transmembrane</keyword>
<name>A0ABS0ZQN2_9ENTR</name>
<dbReference type="InterPro" id="IPR045691">
    <property type="entry name" value="DUF6056"/>
</dbReference>
<evidence type="ECO:0000313" key="3">
    <source>
        <dbReference type="Proteomes" id="UP000746649"/>
    </source>
</evidence>
<feature type="transmembrane region" description="Helical" evidence="1">
    <location>
        <begin position="316"/>
        <end position="335"/>
    </location>
</feature>